<dbReference type="KEGG" id="kro:BVG79_00168"/>
<dbReference type="RefSeq" id="WP_085785237.1">
    <property type="nucleotide sequence ID" value="NZ_CP019937.1"/>
</dbReference>
<dbReference type="EMBL" id="CP019937">
    <property type="protein sequence ID" value="ARO13528.1"/>
    <property type="molecule type" value="Genomic_DNA"/>
</dbReference>
<name>A0A1W6NW92_9RHOB</name>
<reference evidence="1 2" key="1">
    <citation type="submission" date="2017-02" db="EMBL/GenBank/DDBJ databases">
        <title>Ketogulonicigenium robustum SPU B003 Genome sequencing and assembly.</title>
        <authorList>
            <person name="Li Y."/>
            <person name="Liu L."/>
            <person name="Wang C."/>
            <person name="Zhang M."/>
            <person name="Zhang T."/>
            <person name="Zhang Y."/>
        </authorList>
    </citation>
    <scope>NUCLEOTIDE SEQUENCE [LARGE SCALE GENOMIC DNA]</scope>
    <source>
        <strain evidence="1 2">SPU_B003</strain>
    </source>
</reference>
<gene>
    <name evidence="1" type="ORF">BVG79_00168</name>
</gene>
<dbReference type="STRING" id="92947.BVG79_00168"/>
<sequence length="132" mass="13789">MITDKKLTCRLLMAFAQEAEELGLFASEALDAALLRGGGALGEDDAPTYARDIGLAIGGAASGLAARMRFELLAPADDVTPHKGVLTREIASLVAEAERLGQFAVASLYDDLLRANEAEGYAETASYAQAIG</sequence>
<keyword evidence="2" id="KW-1185">Reference proteome</keyword>
<proteinExistence type="predicted"/>
<dbReference type="Proteomes" id="UP000242447">
    <property type="component" value="Chromosome"/>
</dbReference>
<organism evidence="1 2">
    <name type="scientific">Ketogulonicigenium robustum</name>
    <dbReference type="NCBI Taxonomy" id="92947"/>
    <lineage>
        <taxon>Bacteria</taxon>
        <taxon>Pseudomonadati</taxon>
        <taxon>Pseudomonadota</taxon>
        <taxon>Alphaproteobacteria</taxon>
        <taxon>Rhodobacterales</taxon>
        <taxon>Roseobacteraceae</taxon>
        <taxon>Ketogulonicigenium</taxon>
    </lineage>
</organism>
<dbReference type="AlphaFoldDB" id="A0A1W6NW92"/>
<evidence type="ECO:0000313" key="1">
    <source>
        <dbReference type="EMBL" id="ARO13528.1"/>
    </source>
</evidence>
<evidence type="ECO:0000313" key="2">
    <source>
        <dbReference type="Proteomes" id="UP000242447"/>
    </source>
</evidence>
<accession>A0A1W6NW92</accession>
<protein>
    <submittedName>
        <fullName evidence="1">Uncharacterized protein</fullName>
    </submittedName>
</protein>